<dbReference type="GO" id="GO:0008767">
    <property type="term" value="F:UDP-galactopyranose mutase activity"/>
    <property type="evidence" value="ECO:0007669"/>
    <property type="project" value="InterPro"/>
</dbReference>
<comment type="cofactor">
    <cofactor evidence="1">
        <name>FAD</name>
        <dbReference type="ChEBI" id="CHEBI:57692"/>
    </cofactor>
</comment>
<evidence type="ECO:0000256" key="1">
    <source>
        <dbReference type="ARBA" id="ARBA00001974"/>
    </source>
</evidence>
<name>A0A3D8I8V4_9HELI</name>
<dbReference type="SUPFAM" id="SSF51971">
    <property type="entry name" value="Nucleotide-binding domain"/>
    <property type="match status" value="1"/>
</dbReference>
<accession>A0A3D8I8V4</accession>
<gene>
    <name evidence="7" type="primary">glf</name>
    <name evidence="7" type="ORF">CQA43_09165</name>
</gene>
<comment type="caution">
    <text evidence="7">The sequence shown here is derived from an EMBL/GenBank/DDBJ whole genome shotgun (WGS) entry which is preliminary data.</text>
</comment>
<dbReference type="SUPFAM" id="SSF54373">
    <property type="entry name" value="FAD-linked reductases, C-terminal domain"/>
    <property type="match status" value="1"/>
</dbReference>
<dbReference type="InterPro" id="IPR004379">
    <property type="entry name" value="UDP-GALP_mutase"/>
</dbReference>
<keyword evidence="8" id="KW-1185">Reference proteome</keyword>
<dbReference type="GeneID" id="82536448"/>
<dbReference type="InterPro" id="IPR015899">
    <property type="entry name" value="UDP-GalPyranose_mutase_C"/>
</dbReference>
<evidence type="ECO:0000259" key="6">
    <source>
        <dbReference type="Pfam" id="PF03275"/>
    </source>
</evidence>
<reference evidence="7 8" key="1">
    <citation type="submission" date="2018-04" db="EMBL/GenBank/DDBJ databases">
        <title>Novel Campyloabacter and Helicobacter Species and Strains.</title>
        <authorList>
            <person name="Mannion A.J."/>
            <person name="Shen Z."/>
            <person name="Fox J.G."/>
        </authorList>
    </citation>
    <scope>NUCLEOTIDE SEQUENCE [LARGE SCALE GENOMIC DNA]</scope>
    <source>
        <strain evidence="7 8">MIT 99-5101</strain>
    </source>
</reference>
<dbReference type="Gene3D" id="3.40.50.720">
    <property type="entry name" value="NAD(P)-binding Rossmann-like Domain"/>
    <property type="match status" value="3"/>
</dbReference>
<dbReference type="Proteomes" id="UP000256650">
    <property type="component" value="Unassembled WGS sequence"/>
</dbReference>
<evidence type="ECO:0000256" key="2">
    <source>
        <dbReference type="ARBA" id="ARBA00009321"/>
    </source>
</evidence>
<comment type="similarity">
    <text evidence="2">Belongs to the UDP-galactopyranose/dTDP-fucopyranose mutase family.</text>
</comment>
<dbReference type="Pfam" id="PF03275">
    <property type="entry name" value="GLF"/>
    <property type="match status" value="1"/>
</dbReference>
<organism evidence="7 8">
    <name type="scientific">Helicobacter ganmani</name>
    <dbReference type="NCBI Taxonomy" id="60246"/>
    <lineage>
        <taxon>Bacteria</taxon>
        <taxon>Pseudomonadati</taxon>
        <taxon>Campylobacterota</taxon>
        <taxon>Epsilonproteobacteria</taxon>
        <taxon>Campylobacterales</taxon>
        <taxon>Helicobacteraceae</taxon>
        <taxon>Helicobacter</taxon>
    </lineage>
</organism>
<dbReference type="NCBIfam" id="TIGR00031">
    <property type="entry name" value="UDP-GALP_mutase"/>
    <property type="match status" value="1"/>
</dbReference>
<keyword evidence="3" id="KW-0285">Flavoprotein</keyword>
<keyword evidence="5" id="KW-0413">Isomerase</keyword>
<proteinExistence type="inferred from homology"/>
<evidence type="ECO:0000256" key="4">
    <source>
        <dbReference type="ARBA" id="ARBA00022827"/>
    </source>
</evidence>
<dbReference type="GO" id="GO:0005829">
    <property type="term" value="C:cytosol"/>
    <property type="evidence" value="ECO:0007669"/>
    <property type="project" value="TreeGrafter"/>
</dbReference>
<dbReference type="Pfam" id="PF13450">
    <property type="entry name" value="NAD_binding_8"/>
    <property type="match status" value="1"/>
</dbReference>
<dbReference type="EMBL" id="NXLS01000015">
    <property type="protein sequence ID" value="RDU61547.1"/>
    <property type="molecule type" value="Genomic_DNA"/>
</dbReference>
<dbReference type="PANTHER" id="PTHR21197:SF0">
    <property type="entry name" value="UDP-GALACTOPYRANOSE MUTASE"/>
    <property type="match status" value="1"/>
</dbReference>
<protein>
    <submittedName>
        <fullName evidence="7">UDP-galactopyranose mutase</fullName>
    </submittedName>
</protein>
<dbReference type="PANTHER" id="PTHR21197">
    <property type="entry name" value="UDP-GALACTOPYRANOSE MUTASE"/>
    <property type="match status" value="1"/>
</dbReference>
<evidence type="ECO:0000313" key="8">
    <source>
        <dbReference type="Proteomes" id="UP000256650"/>
    </source>
</evidence>
<feature type="domain" description="UDP-galactopyranose mutase C-terminal" evidence="6">
    <location>
        <begin position="149"/>
        <end position="349"/>
    </location>
</feature>
<dbReference type="AlphaFoldDB" id="A0A3D8I8V4"/>
<evidence type="ECO:0000313" key="7">
    <source>
        <dbReference type="EMBL" id="RDU61547.1"/>
    </source>
</evidence>
<dbReference type="RefSeq" id="WP_115552296.1">
    <property type="nucleotide sequence ID" value="NZ_CAQJPM010000043.1"/>
</dbReference>
<keyword evidence="4" id="KW-0274">FAD</keyword>
<evidence type="ECO:0000256" key="5">
    <source>
        <dbReference type="ARBA" id="ARBA00023235"/>
    </source>
</evidence>
<evidence type="ECO:0000256" key="3">
    <source>
        <dbReference type="ARBA" id="ARBA00022630"/>
    </source>
</evidence>
<dbReference type="OrthoDB" id="9769600at2"/>
<sequence>MFDYCIVGSGLFGSVFAYEASKRGKKCLMLEKRNHIGGNCYTKTQENVNVHTYGAHIFRTDSKEIWDYVRQFADFNHFINSPLANYKGAIYNLPFNMNTFCKLWNISTPKQAQDIIESQRKAALKDLKGAPKNLEEQALSLVGIDVYEKFIKGYTQKQWGRDCKDLPASIIRRIPVRLTYDNNYFNDPYQGIPKGGYTPIFEKLLKNCEVRLNADFLKHKEQFQAKAKKILFTGTIDSYFEYRFGELEYRSLKFEEEILEIPNYQGVAVVNFTDEQTPYTRIIEHKHFEFGTQEKTIISKEYPQTWDKSKEPYYPINDSKNQALFAKYQELAKQEQNLLFGGRLGSYQYYDMQDVIKAALELVKREFAQ</sequence>
<dbReference type="GO" id="GO:0050660">
    <property type="term" value="F:flavin adenine dinucleotide binding"/>
    <property type="evidence" value="ECO:0007669"/>
    <property type="project" value="TreeGrafter"/>
</dbReference>